<keyword evidence="5" id="KW-0964">Secreted</keyword>
<dbReference type="Proteomes" id="UP001220324">
    <property type="component" value="Unassembled WGS sequence"/>
</dbReference>
<keyword evidence="12 15" id="KW-1015">Disulfide bond</keyword>
<evidence type="ECO:0000256" key="2">
    <source>
        <dbReference type="ARBA" id="ARBA00004613"/>
    </source>
</evidence>
<evidence type="ECO:0000256" key="13">
    <source>
        <dbReference type="ARBA" id="ARBA00023180"/>
    </source>
</evidence>
<organism evidence="19 20">
    <name type="scientific">Penicillium frequentans</name>
    <dbReference type="NCBI Taxonomy" id="3151616"/>
    <lineage>
        <taxon>Eukaryota</taxon>
        <taxon>Fungi</taxon>
        <taxon>Dikarya</taxon>
        <taxon>Ascomycota</taxon>
        <taxon>Pezizomycotina</taxon>
        <taxon>Eurotiomycetes</taxon>
        <taxon>Eurotiomycetidae</taxon>
        <taxon>Eurotiales</taxon>
        <taxon>Aspergillaceae</taxon>
        <taxon>Penicillium</taxon>
    </lineage>
</organism>
<feature type="binding site" description="axial binding residue" evidence="15">
    <location>
        <position position="45"/>
    </location>
    <ligand>
        <name>heme</name>
        <dbReference type="ChEBI" id="CHEBI:30413"/>
    </ligand>
    <ligandPart>
        <name>Fe</name>
        <dbReference type="ChEBI" id="CHEBI:18248"/>
    </ligandPart>
</feature>
<keyword evidence="10 15" id="KW-0408">Iron</keyword>
<dbReference type="InterPro" id="IPR051735">
    <property type="entry name" value="CFEM_domain"/>
</dbReference>
<evidence type="ECO:0000256" key="7">
    <source>
        <dbReference type="ARBA" id="ARBA00022622"/>
    </source>
</evidence>
<evidence type="ECO:0000256" key="9">
    <source>
        <dbReference type="ARBA" id="ARBA00022729"/>
    </source>
</evidence>
<feature type="disulfide bond" evidence="15">
    <location>
        <begin position="50"/>
        <end position="83"/>
    </location>
</feature>
<comment type="subcellular location">
    <subcellularLocation>
        <location evidence="1">Cell membrane</location>
        <topology evidence="1">Lipid-anchor</topology>
        <topology evidence="1">GPI-anchor</topology>
    </subcellularLocation>
    <subcellularLocation>
        <location evidence="2">Secreted</location>
    </subcellularLocation>
</comment>
<evidence type="ECO:0000256" key="15">
    <source>
        <dbReference type="PROSITE-ProRule" id="PRU01356"/>
    </source>
</evidence>
<evidence type="ECO:0000313" key="20">
    <source>
        <dbReference type="Proteomes" id="UP001220324"/>
    </source>
</evidence>
<evidence type="ECO:0000256" key="5">
    <source>
        <dbReference type="ARBA" id="ARBA00022525"/>
    </source>
</evidence>
<proteinExistence type="inferred from homology"/>
<evidence type="ECO:0000256" key="1">
    <source>
        <dbReference type="ARBA" id="ARBA00004609"/>
    </source>
</evidence>
<keyword evidence="6 15" id="KW-0349">Heme</keyword>
<dbReference type="AlphaFoldDB" id="A0AAD6CVS5"/>
<evidence type="ECO:0000256" key="6">
    <source>
        <dbReference type="ARBA" id="ARBA00022617"/>
    </source>
</evidence>
<keyword evidence="8 15" id="KW-0479">Metal-binding</keyword>
<keyword evidence="13" id="KW-0325">Glycoprotein</keyword>
<dbReference type="SMART" id="SM00747">
    <property type="entry name" value="CFEM"/>
    <property type="match status" value="1"/>
</dbReference>
<evidence type="ECO:0000256" key="12">
    <source>
        <dbReference type="ARBA" id="ARBA00023157"/>
    </source>
</evidence>
<keyword evidence="7" id="KW-0336">GPI-anchor</keyword>
<dbReference type="PANTHER" id="PTHR37928">
    <property type="entry name" value="CFEM DOMAIN PROTEIN (AFU_ORTHOLOGUE AFUA_6G14090)"/>
    <property type="match status" value="1"/>
</dbReference>
<evidence type="ECO:0000256" key="14">
    <source>
        <dbReference type="ARBA" id="ARBA00023288"/>
    </source>
</evidence>
<dbReference type="InterPro" id="IPR008427">
    <property type="entry name" value="Extracellular_membr_CFEM_dom"/>
</dbReference>
<accession>A0AAD6CVS5</accession>
<sequence>MQFSHALIALVAAGLANAQLPDVPACSLNCFVSALTSDGCSGLTDFACHCAKPQLISDITPCVEKACKVADQASVSNVVVAQCSSAGVPISLAPILTTSASDSTSTSSSAPTSTSASETVTATTTETASSSESSSASASASGSSSGSSGTTAAPSGSTTPSSGSGSTPAGTSTPLVSKTAGAPGATTSPAYNAGANVKGNLAGAAVMAAAAAYIL</sequence>
<dbReference type="GO" id="GO:0005886">
    <property type="term" value="C:plasma membrane"/>
    <property type="evidence" value="ECO:0007669"/>
    <property type="project" value="UniProtKB-SubCell"/>
</dbReference>
<dbReference type="Pfam" id="PF05730">
    <property type="entry name" value="CFEM"/>
    <property type="match status" value="1"/>
</dbReference>
<evidence type="ECO:0000256" key="16">
    <source>
        <dbReference type="SAM" id="MobiDB-lite"/>
    </source>
</evidence>
<comment type="similarity">
    <text evidence="3">Belongs to the RBT5 family.</text>
</comment>
<gene>
    <name evidence="19" type="ORF">N7494_006108</name>
</gene>
<evidence type="ECO:0000256" key="17">
    <source>
        <dbReference type="SAM" id="SignalP"/>
    </source>
</evidence>
<evidence type="ECO:0000256" key="4">
    <source>
        <dbReference type="ARBA" id="ARBA00022475"/>
    </source>
</evidence>
<keyword evidence="14" id="KW-0449">Lipoprotein</keyword>
<dbReference type="PANTHER" id="PTHR37928:SF2">
    <property type="entry name" value="GPI ANCHORED CFEM DOMAIN PROTEIN (AFU_ORTHOLOGUE AFUA_6G10580)"/>
    <property type="match status" value="1"/>
</dbReference>
<comment type="caution">
    <text evidence="15">Lacks conserved residue(s) required for the propagation of feature annotation.</text>
</comment>
<keyword evidence="20" id="KW-1185">Reference proteome</keyword>
<dbReference type="GO" id="GO:0046872">
    <property type="term" value="F:metal ion binding"/>
    <property type="evidence" value="ECO:0007669"/>
    <property type="project" value="UniProtKB-UniRule"/>
</dbReference>
<evidence type="ECO:0000313" key="19">
    <source>
        <dbReference type="EMBL" id="KAJ5541032.1"/>
    </source>
</evidence>
<evidence type="ECO:0000256" key="8">
    <source>
        <dbReference type="ARBA" id="ARBA00022723"/>
    </source>
</evidence>
<evidence type="ECO:0000259" key="18">
    <source>
        <dbReference type="PROSITE" id="PS52012"/>
    </source>
</evidence>
<dbReference type="GO" id="GO:0005576">
    <property type="term" value="C:extracellular region"/>
    <property type="evidence" value="ECO:0007669"/>
    <property type="project" value="UniProtKB-SubCell"/>
</dbReference>
<feature type="signal peptide" evidence="17">
    <location>
        <begin position="1"/>
        <end position="18"/>
    </location>
</feature>
<keyword evidence="4" id="KW-1003">Cell membrane</keyword>
<reference evidence="19 20" key="1">
    <citation type="journal article" date="2023" name="IMA Fungus">
        <title>Comparative genomic study of the Penicillium genus elucidates a diverse pangenome and 15 lateral gene transfer events.</title>
        <authorList>
            <person name="Petersen C."/>
            <person name="Sorensen T."/>
            <person name="Nielsen M.R."/>
            <person name="Sondergaard T.E."/>
            <person name="Sorensen J.L."/>
            <person name="Fitzpatrick D.A."/>
            <person name="Frisvad J.C."/>
            <person name="Nielsen K.L."/>
        </authorList>
    </citation>
    <scope>NUCLEOTIDE SEQUENCE [LARGE SCALE GENOMIC DNA]</scope>
    <source>
        <strain evidence="19 20">IBT 35679</strain>
    </source>
</reference>
<dbReference type="GO" id="GO:0098552">
    <property type="term" value="C:side of membrane"/>
    <property type="evidence" value="ECO:0007669"/>
    <property type="project" value="UniProtKB-KW"/>
</dbReference>
<keyword evidence="9 17" id="KW-0732">Signal</keyword>
<evidence type="ECO:0000256" key="3">
    <source>
        <dbReference type="ARBA" id="ARBA00010031"/>
    </source>
</evidence>
<protein>
    <submittedName>
        <fullName evidence="19">GPI-anchored CFEM domain protein B</fullName>
    </submittedName>
</protein>
<comment type="caution">
    <text evidence="19">The sequence shown here is derived from an EMBL/GenBank/DDBJ whole genome shotgun (WGS) entry which is preliminary data.</text>
</comment>
<evidence type="ECO:0000256" key="11">
    <source>
        <dbReference type="ARBA" id="ARBA00023136"/>
    </source>
</evidence>
<dbReference type="EMBL" id="JAQIZZ010000005">
    <property type="protein sequence ID" value="KAJ5541032.1"/>
    <property type="molecule type" value="Genomic_DNA"/>
</dbReference>
<feature type="region of interest" description="Disordered" evidence="16">
    <location>
        <begin position="99"/>
        <end position="185"/>
    </location>
</feature>
<evidence type="ECO:0000256" key="10">
    <source>
        <dbReference type="ARBA" id="ARBA00023004"/>
    </source>
</evidence>
<name>A0AAD6CVS5_9EURO</name>
<dbReference type="PROSITE" id="PS52012">
    <property type="entry name" value="CFEM"/>
    <property type="match status" value="1"/>
</dbReference>
<keyword evidence="11" id="KW-0472">Membrane</keyword>
<feature type="domain" description="CFEM" evidence="18">
    <location>
        <begin position="1"/>
        <end position="108"/>
    </location>
</feature>
<feature type="chain" id="PRO_5042176148" evidence="17">
    <location>
        <begin position="19"/>
        <end position="215"/>
    </location>
</feature>